<dbReference type="InterPro" id="IPR001650">
    <property type="entry name" value="Helicase_C-like"/>
</dbReference>
<accession>A0A7R9Q9D7</accession>
<dbReference type="Pfam" id="PF00271">
    <property type="entry name" value="Helicase_C"/>
    <property type="match status" value="1"/>
</dbReference>
<dbReference type="GO" id="GO:0003724">
    <property type="term" value="F:RNA helicase activity"/>
    <property type="evidence" value="ECO:0007669"/>
    <property type="project" value="UniProtKB-EC"/>
</dbReference>
<proteinExistence type="predicted"/>
<keyword evidence="2" id="KW-0378">Hydrolase</keyword>
<dbReference type="InterPro" id="IPR027417">
    <property type="entry name" value="P-loop_NTPase"/>
</dbReference>
<reference evidence="8" key="1">
    <citation type="submission" date="2020-11" db="EMBL/GenBank/DDBJ databases">
        <authorList>
            <person name="Tran Van P."/>
        </authorList>
    </citation>
    <scope>NUCLEOTIDE SEQUENCE</scope>
</reference>
<dbReference type="OrthoDB" id="64767at2759"/>
<dbReference type="EMBL" id="OC914902">
    <property type="protein sequence ID" value="CAD7637351.1"/>
    <property type="molecule type" value="Genomic_DNA"/>
</dbReference>
<dbReference type="Proteomes" id="UP000728032">
    <property type="component" value="Unassembled WGS sequence"/>
</dbReference>
<dbReference type="EMBL" id="CAJPVJ010000077">
    <property type="protein sequence ID" value="CAG2160328.1"/>
    <property type="molecule type" value="Genomic_DNA"/>
</dbReference>
<dbReference type="Pfam" id="PF08148">
    <property type="entry name" value="DSHCT"/>
    <property type="match status" value="1"/>
</dbReference>
<keyword evidence="4" id="KW-0067">ATP-binding</keyword>
<evidence type="ECO:0000313" key="8">
    <source>
        <dbReference type="EMBL" id="CAD7637351.1"/>
    </source>
</evidence>
<evidence type="ECO:0000256" key="1">
    <source>
        <dbReference type="ARBA" id="ARBA00022741"/>
    </source>
</evidence>
<evidence type="ECO:0000256" key="5">
    <source>
        <dbReference type="ARBA" id="ARBA00047984"/>
    </source>
</evidence>
<dbReference type="CDD" id="cd18795">
    <property type="entry name" value="SF2_C_Ski2"/>
    <property type="match status" value="1"/>
</dbReference>
<dbReference type="SMART" id="SM00490">
    <property type="entry name" value="HELICc"/>
    <property type="match status" value="1"/>
</dbReference>
<dbReference type="InterPro" id="IPR012961">
    <property type="entry name" value="Ski2/MTR4_C"/>
</dbReference>
<keyword evidence="1" id="KW-0547">Nucleotide-binding</keyword>
<gene>
    <name evidence="8" type="ORF">ONB1V03_LOCUS764</name>
</gene>
<organism evidence="8">
    <name type="scientific">Oppiella nova</name>
    <dbReference type="NCBI Taxonomy" id="334625"/>
    <lineage>
        <taxon>Eukaryota</taxon>
        <taxon>Metazoa</taxon>
        <taxon>Ecdysozoa</taxon>
        <taxon>Arthropoda</taxon>
        <taxon>Chelicerata</taxon>
        <taxon>Arachnida</taxon>
        <taxon>Acari</taxon>
        <taxon>Acariformes</taxon>
        <taxon>Sarcoptiformes</taxon>
        <taxon>Oribatida</taxon>
        <taxon>Brachypylina</taxon>
        <taxon>Oppioidea</taxon>
        <taxon>Oppiidae</taxon>
        <taxon>Oppiella</taxon>
    </lineage>
</organism>
<dbReference type="InterPro" id="IPR011545">
    <property type="entry name" value="DEAD/DEAH_box_helicase_dom"/>
</dbReference>
<dbReference type="GO" id="GO:0055087">
    <property type="term" value="C:Ski complex"/>
    <property type="evidence" value="ECO:0007669"/>
    <property type="project" value="TreeGrafter"/>
</dbReference>
<evidence type="ECO:0000259" key="7">
    <source>
        <dbReference type="PROSITE" id="PS51194"/>
    </source>
</evidence>
<evidence type="ECO:0000313" key="9">
    <source>
        <dbReference type="Proteomes" id="UP000728032"/>
    </source>
</evidence>
<feature type="domain" description="Helicase C-terminal" evidence="7">
    <location>
        <begin position="227"/>
        <end position="392"/>
    </location>
</feature>
<dbReference type="PANTHER" id="PTHR12131">
    <property type="entry name" value="ATP-DEPENDENT RNA AND DNA HELICASE"/>
    <property type="match status" value="1"/>
</dbReference>
<sequence length="794" mass="91589">MCTPIKALSNQKYRDFKKEFSDVGLLTGDVQIDSDSKCLVMTTEILLQMLYNRSEVISNLEFVVFDECHYVNDPERGHVWEEVFILLPQTCSLVLLSATVPNVVQFADWLGRTRKKKTYVVSTRKRPVPLRHYLYVGRDKKSQHDRHMIVDENGVFINDNYKMCEELIDGYKQKFGYIKRCPQTERQIYLNLIRHLQEKDKLPAILFTLSRNRCDSNLENLMAISSDSFQLISKAEESRIHSFVWHHLRQLKSCDQKLPQIVRTVEMLKRGLGVHHSGVLPILKELTEILFSDGLIKVLVATETFAMGVNMPARTVVFDSIDKHDGHNWRDLLPSEYIQMAGRAGRRGKDANGTVIILCKYDIPDSPRLTRMIQGCATQLVSQFRLTYHMICNIHKTSQTDETDIEKFLERSFGEHNRLKQSQDVNKELQSLRQQIETLPANDCNHCSDLENFCLTFEEYVQCLRAVMPTICQRALEKGRLNIGRIVVVIGAENPFESALIVRVNKDRHNNITALTVLSLAPNNATNGFQLRDVAVDCVHKILNKQLKNKSFDPKVIIDENENVKNKYKAKEETLRVVDMFRDLCLDTNYSLLNTDSIDPKTNLQIKELDLVDKINKYITFGTKLLTFECIKCSDFVLHFCKTNHKITLRKQEIDLEFKLSSQSLQFLPEYKTRIEVLQTMLYLNQHLVLELKGRIACLMAEHELLLTEMLTNNVISDLTPQQIAALLSCFSFAEVLDKTSVQEGIIVRCIQRLDELLKFVKMAANKMGNKELEDKIELASKAIRRDIVFCQNK</sequence>
<dbReference type="GO" id="GO:0016787">
    <property type="term" value="F:hydrolase activity"/>
    <property type="evidence" value="ECO:0007669"/>
    <property type="project" value="UniProtKB-KW"/>
</dbReference>
<evidence type="ECO:0008006" key="10">
    <source>
        <dbReference type="Google" id="ProtNLM"/>
    </source>
</evidence>
<dbReference type="SUPFAM" id="SSF52540">
    <property type="entry name" value="P-loop containing nucleoside triphosphate hydrolases"/>
    <property type="match status" value="2"/>
</dbReference>
<dbReference type="PROSITE" id="PS51192">
    <property type="entry name" value="HELICASE_ATP_BIND_1"/>
    <property type="match status" value="1"/>
</dbReference>
<keyword evidence="9" id="KW-1185">Reference proteome</keyword>
<name>A0A7R9Q9D7_9ACAR</name>
<protein>
    <recommendedName>
        <fullName evidence="10">Helicase SKI2W</fullName>
    </recommendedName>
</protein>
<dbReference type="InterPro" id="IPR014001">
    <property type="entry name" value="Helicase_ATP-bd"/>
</dbReference>
<dbReference type="AlphaFoldDB" id="A0A7R9Q9D7"/>
<dbReference type="PANTHER" id="PTHR12131:SF1">
    <property type="entry name" value="ATP-DEPENDENT RNA HELICASE SUPV3L1, MITOCHONDRIAL-RELATED"/>
    <property type="match status" value="1"/>
</dbReference>
<dbReference type="PROSITE" id="PS51194">
    <property type="entry name" value="HELICASE_CTER"/>
    <property type="match status" value="1"/>
</dbReference>
<dbReference type="FunFam" id="3.40.50.300:FF:000447">
    <property type="entry name" value="helicase SKI2W isoform X2"/>
    <property type="match status" value="1"/>
</dbReference>
<dbReference type="SMART" id="SM01142">
    <property type="entry name" value="DSHCT"/>
    <property type="match status" value="1"/>
</dbReference>
<evidence type="ECO:0000256" key="2">
    <source>
        <dbReference type="ARBA" id="ARBA00022801"/>
    </source>
</evidence>
<dbReference type="Pfam" id="PF00270">
    <property type="entry name" value="DEAD"/>
    <property type="match status" value="1"/>
</dbReference>
<dbReference type="GO" id="GO:0070478">
    <property type="term" value="P:nuclear-transcribed mRNA catabolic process, 3'-5' exonucleolytic nonsense-mediated decay"/>
    <property type="evidence" value="ECO:0007669"/>
    <property type="project" value="TreeGrafter"/>
</dbReference>
<evidence type="ECO:0000256" key="4">
    <source>
        <dbReference type="ARBA" id="ARBA00022840"/>
    </source>
</evidence>
<dbReference type="InterPro" id="IPR050699">
    <property type="entry name" value="RNA-DNA_Helicase"/>
</dbReference>
<keyword evidence="3" id="KW-0347">Helicase</keyword>
<dbReference type="Gene3D" id="3.40.50.300">
    <property type="entry name" value="P-loop containing nucleotide triphosphate hydrolases"/>
    <property type="match status" value="2"/>
</dbReference>
<comment type="catalytic activity">
    <reaction evidence="5">
        <text>ATP + H2O = ADP + phosphate + H(+)</text>
        <dbReference type="Rhea" id="RHEA:13065"/>
        <dbReference type="ChEBI" id="CHEBI:15377"/>
        <dbReference type="ChEBI" id="CHEBI:15378"/>
        <dbReference type="ChEBI" id="CHEBI:30616"/>
        <dbReference type="ChEBI" id="CHEBI:43474"/>
        <dbReference type="ChEBI" id="CHEBI:456216"/>
        <dbReference type="EC" id="3.6.4.13"/>
    </reaction>
</comment>
<dbReference type="Gene3D" id="1.10.3380.30">
    <property type="match status" value="2"/>
</dbReference>
<evidence type="ECO:0000259" key="6">
    <source>
        <dbReference type="PROSITE" id="PS51192"/>
    </source>
</evidence>
<feature type="domain" description="Helicase ATP-binding" evidence="6">
    <location>
        <begin position="1"/>
        <end position="118"/>
    </location>
</feature>
<evidence type="ECO:0000256" key="3">
    <source>
        <dbReference type="ARBA" id="ARBA00022806"/>
    </source>
</evidence>
<dbReference type="GO" id="GO:0005524">
    <property type="term" value="F:ATP binding"/>
    <property type="evidence" value="ECO:0007669"/>
    <property type="project" value="UniProtKB-KW"/>
</dbReference>
<dbReference type="GO" id="GO:0003676">
    <property type="term" value="F:nucleic acid binding"/>
    <property type="evidence" value="ECO:0007669"/>
    <property type="project" value="InterPro"/>
</dbReference>